<evidence type="ECO:0000256" key="7">
    <source>
        <dbReference type="ARBA" id="ARBA00022723"/>
    </source>
</evidence>
<keyword evidence="10 13" id="KW-0408">Iron</keyword>
<dbReference type="GO" id="GO:0005506">
    <property type="term" value="F:iron ion binding"/>
    <property type="evidence" value="ECO:0007669"/>
    <property type="project" value="InterPro"/>
</dbReference>
<evidence type="ECO:0000256" key="8">
    <source>
        <dbReference type="ARBA" id="ARBA00022989"/>
    </source>
</evidence>
<name>A0A8H7XSA0_PSICU</name>
<dbReference type="SUPFAM" id="SSF48264">
    <property type="entry name" value="Cytochrome P450"/>
    <property type="match status" value="1"/>
</dbReference>
<dbReference type="EMBL" id="JAFIQS010000007">
    <property type="protein sequence ID" value="KAG5166915.1"/>
    <property type="molecule type" value="Genomic_DNA"/>
</dbReference>
<organism evidence="14">
    <name type="scientific">Psilocybe cubensis</name>
    <name type="common">Psychedelic mushroom</name>
    <name type="synonym">Stropharia cubensis</name>
    <dbReference type="NCBI Taxonomy" id="181762"/>
    <lineage>
        <taxon>Eukaryota</taxon>
        <taxon>Fungi</taxon>
        <taxon>Dikarya</taxon>
        <taxon>Basidiomycota</taxon>
        <taxon>Agaricomycotina</taxon>
        <taxon>Agaricomycetes</taxon>
        <taxon>Agaricomycetidae</taxon>
        <taxon>Agaricales</taxon>
        <taxon>Agaricineae</taxon>
        <taxon>Strophariaceae</taxon>
        <taxon>Psilocybe</taxon>
    </lineage>
</organism>
<reference evidence="14" key="1">
    <citation type="submission" date="2021-02" db="EMBL/GenBank/DDBJ databases">
        <title>Psilocybe cubensis genome.</title>
        <authorList>
            <person name="Mckernan K.J."/>
            <person name="Crawford S."/>
            <person name="Trippe A."/>
            <person name="Kane L.T."/>
            <person name="Mclaughlin S."/>
        </authorList>
    </citation>
    <scope>NUCLEOTIDE SEQUENCE [LARGE SCALE GENOMIC DNA]</scope>
    <source>
        <strain evidence="14">MGC-MH-2018</strain>
    </source>
</reference>
<dbReference type="InterPro" id="IPR001128">
    <property type="entry name" value="Cyt_P450"/>
</dbReference>
<evidence type="ECO:0000256" key="9">
    <source>
        <dbReference type="ARBA" id="ARBA00023002"/>
    </source>
</evidence>
<feature type="binding site" description="axial binding residue" evidence="13">
    <location>
        <position position="481"/>
    </location>
    <ligand>
        <name>heme</name>
        <dbReference type="ChEBI" id="CHEBI:30413"/>
    </ligand>
    <ligandPart>
        <name>Fe</name>
        <dbReference type="ChEBI" id="CHEBI:18248"/>
    </ligandPart>
</feature>
<evidence type="ECO:0008006" key="15">
    <source>
        <dbReference type="Google" id="ProtNLM"/>
    </source>
</evidence>
<evidence type="ECO:0000256" key="5">
    <source>
        <dbReference type="ARBA" id="ARBA00022617"/>
    </source>
</evidence>
<dbReference type="InterPro" id="IPR002401">
    <property type="entry name" value="Cyt_P450_E_grp-I"/>
</dbReference>
<comment type="similarity">
    <text evidence="4">Belongs to the cytochrome P450 family.</text>
</comment>
<dbReference type="PANTHER" id="PTHR24305:SF166">
    <property type="entry name" value="CYTOCHROME P450 12A4, MITOCHONDRIAL-RELATED"/>
    <property type="match status" value="1"/>
</dbReference>
<accession>A0A8H7XSA0</accession>
<keyword evidence="12" id="KW-0472">Membrane</keyword>
<dbReference type="PRINTS" id="PR00463">
    <property type="entry name" value="EP450I"/>
</dbReference>
<keyword evidence="5 13" id="KW-0349">Heme</keyword>
<evidence type="ECO:0000256" key="6">
    <source>
        <dbReference type="ARBA" id="ARBA00022692"/>
    </source>
</evidence>
<comment type="caution">
    <text evidence="14">The sequence shown here is derived from an EMBL/GenBank/DDBJ whole genome shotgun (WGS) entry which is preliminary data.</text>
</comment>
<gene>
    <name evidence="14" type="ORF">JR316_007250</name>
</gene>
<sequence>MIALLLKIGTLYVLWRIFRAYVVRSPLDNIPGPPSKSWKGVFPDIFNPDAWDFHRKMAETYGSVIRIKGLLGENLLYVFDPKAMHQILVKDQDIYEETASFIAGNRLIFGHGLLSTTGEQHRKQRRMLNPVFSIAHMRQMVPIFYHVTYKLRDALLNRVTNAPVEMDLLLWMNRTALELVGQSGLGYSFDSLEEDAATHRYSTSAKQLVPLLLKHQFPRTYLLPILVKIGSAQFRRRVLNMLPIKTLHKLRDIIDTMHGTSVEILESKKKALEEGDEAVAHQVGQGKDILSILLRANMEASEDEKLSDEAVLAQISTLIFAAMDTTSGALSRLFHLLATNPDVQSKLRAEIVESRKRFDGDLPYDQLVALPYLDAVVRETLRLYGPVSVVMRATREDVVLPLSNPITGINGEQIPEIFIPQNTKVIVGMRASNTNAELWGPDSFEWKPERWLKPLPKGVVDAHLPGIYSNLMSFLGGGRSCIGFKFAQLEMKVVLSVLLESMQFSPSDKKIFWQMNGIASPTVDHVTNLNNQLPLIVERLKK</sequence>
<dbReference type="Gene3D" id="1.10.630.10">
    <property type="entry name" value="Cytochrome P450"/>
    <property type="match status" value="1"/>
</dbReference>
<dbReference type="PANTHER" id="PTHR24305">
    <property type="entry name" value="CYTOCHROME P450"/>
    <property type="match status" value="1"/>
</dbReference>
<comment type="subcellular location">
    <subcellularLocation>
        <location evidence="2">Membrane</location>
    </subcellularLocation>
</comment>
<dbReference type="InterPro" id="IPR036396">
    <property type="entry name" value="Cyt_P450_sf"/>
</dbReference>
<evidence type="ECO:0000256" key="13">
    <source>
        <dbReference type="PIRSR" id="PIRSR602401-1"/>
    </source>
</evidence>
<keyword evidence="11" id="KW-0503">Monooxygenase</keyword>
<dbReference type="Pfam" id="PF00067">
    <property type="entry name" value="p450"/>
    <property type="match status" value="1"/>
</dbReference>
<dbReference type="InterPro" id="IPR050121">
    <property type="entry name" value="Cytochrome_P450_monoxygenase"/>
</dbReference>
<evidence type="ECO:0000256" key="12">
    <source>
        <dbReference type="ARBA" id="ARBA00023136"/>
    </source>
</evidence>
<protein>
    <recommendedName>
        <fullName evidence="15">Cytochrome P450</fullName>
    </recommendedName>
</protein>
<evidence type="ECO:0000256" key="3">
    <source>
        <dbReference type="ARBA" id="ARBA00004721"/>
    </source>
</evidence>
<evidence type="ECO:0000313" key="14">
    <source>
        <dbReference type="EMBL" id="KAG5166915.1"/>
    </source>
</evidence>
<keyword evidence="6" id="KW-0812">Transmembrane</keyword>
<comment type="pathway">
    <text evidence="3">Secondary metabolite biosynthesis; terpenoid biosynthesis.</text>
</comment>
<dbReference type="GO" id="GO:0004497">
    <property type="term" value="F:monooxygenase activity"/>
    <property type="evidence" value="ECO:0007669"/>
    <property type="project" value="UniProtKB-KW"/>
</dbReference>
<evidence type="ECO:0000256" key="4">
    <source>
        <dbReference type="ARBA" id="ARBA00010617"/>
    </source>
</evidence>
<dbReference type="GO" id="GO:0016020">
    <property type="term" value="C:membrane"/>
    <property type="evidence" value="ECO:0007669"/>
    <property type="project" value="UniProtKB-SubCell"/>
</dbReference>
<proteinExistence type="inferred from homology"/>
<keyword evidence="8" id="KW-1133">Transmembrane helix</keyword>
<dbReference type="AlphaFoldDB" id="A0A8H7XSA0"/>
<evidence type="ECO:0000256" key="11">
    <source>
        <dbReference type="ARBA" id="ARBA00023033"/>
    </source>
</evidence>
<keyword evidence="7 13" id="KW-0479">Metal-binding</keyword>
<evidence type="ECO:0000256" key="2">
    <source>
        <dbReference type="ARBA" id="ARBA00004370"/>
    </source>
</evidence>
<evidence type="ECO:0000256" key="1">
    <source>
        <dbReference type="ARBA" id="ARBA00001971"/>
    </source>
</evidence>
<dbReference type="PRINTS" id="PR00385">
    <property type="entry name" value="P450"/>
</dbReference>
<comment type="cofactor">
    <cofactor evidence="1 13">
        <name>heme</name>
        <dbReference type="ChEBI" id="CHEBI:30413"/>
    </cofactor>
</comment>
<dbReference type="GO" id="GO:0020037">
    <property type="term" value="F:heme binding"/>
    <property type="evidence" value="ECO:0007669"/>
    <property type="project" value="InterPro"/>
</dbReference>
<dbReference type="GO" id="GO:0016705">
    <property type="term" value="F:oxidoreductase activity, acting on paired donors, with incorporation or reduction of molecular oxygen"/>
    <property type="evidence" value="ECO:0007669"/>
    <property type="project" value="InterPro"/>
</dbReference>
<dbReference type="CDD" id="cd11069">
    <property type="entry name" value="CYP_FUM15-like"/>
    <property type="match status" value="1"/>
</dbReference>
<evidence type="ECO:0000256" key="10">
    <source>
        <dbReference type="ARBA" id="ARBA00023004"/>
    </source>
</evidence>
<keyword evidence="9" id="KW-0560">Oxidoreductase</keyword>